<dbReference type="EMBL" id="KZ347559">
    <property type="protein sequence ID" value="PIO67499.1"/>
    <property type="molecule type" value="Genomic_DNA"/>
</dbReference>
<feature type="region of interest" description="Disordered" evidence="3">
    <location>
        <begin position="1"/>
        <end position="20"/>
    </location>
</feature>
<keyword evidence="1" id="KW-0433">Leucine-rich repeat</keyword>
<sequence>MPSIAHSGLSHPTEPLNSTDFRSLRRPETVRTLTIRCPHYSKKKSTPPPGLFVGLHKLYSLIIKNARLPTIPDELLLYTPNLMTLDLSGNDLRIEPYSLRTLRNLIQLDMSNNSIGFLTNTMISLTSLNVLTMNHNKLTNIDFRRLPEGLTDLSLRNNYITTIHYVPQSARNLRRIDLSGNQLDFIVGSGSVNMLPPSLKQADLSYNQITFIQEGALSHMKELALLDLKGNRLTELKEGSLSGPQNQLRMFLEGNPFQCHCSLQWLLHVKTKTAPIVLDLPTLTCTPLLDETVILNLTVADRMNQLTCRYDKLCPLSCTCCEDDLCSCRSSCPPQCHCYRSANMDSRSSLASISSLKRLQLTSNTLSRIPPRLGRLTYLQLANNSLTQLTADDIKVLNTVKRVSLGGNTSSFSCDCETPSPLQLWLREKKNRDKVEDIDLVTCFLPTFGKVPIVSTLPSNDSICQKETAETTQWIEFVTNIERRRNATQFEYKGFP</sequence>
<accession>A0A2G9UB91</accession>
<gene>
    <name evidence="4" type="ORF">TELCIR_10744</name>
</gene>
<dbReference type="OrthoDB" id="17912at2759"/>
<dbReference type="PANTHER" id="PTHR45712:SF22">
    <property type="entry name" value="INSULIN-LIKE GROWTH FACTOR-BINDING PROTEIN COMPLEX ACID LABILE SUBUNIT"/>
    <property type="match status" value="1"/>
</dbReference>
<evidence type="ECO:0000256" key="3">
    <source>
        <dbReference type="SAM" id="MobiDB-lite"/>
    </source>
</evidence>
<dbReference type="Proteomes" id="UP000230423">
    <property type="component" value="Unassembled WGS sequence"/>
</dbReference>
<keyword evidence="5" id="KW-1185">Reference proteome</keyword>
<keyword evidence="2" id="KW-0677">Repeat</keyword>
<dbReference type="PANTHER" id="PTHR45712">
    <property type="entry name" value="AGAP008170-PA"/>
    <property type="match status" value="1"/>
</dbReference>
<dbReference type="InterPro" id="IPR003591">
    <property type="entry name" value="Leu-rich_rpt_typical-subtyp"/>
</dbReference>
<dbReference type="InterPro" id="IPR001611">
    <property type="entry name" value="Leu-rich_rpt"/>
</dbReference>
<dbReference type="InterPro" id="IPR032675">
    <property type="entry name" value="LRR_dom_sf"/>
</dbReference>
<dbReference type="InterPro" id="IPR050333">
    <property type="entry name" value="SLRP"/>
</dbReference>
<organism evidence="4 5">
    <name type="scientific">Teladorsagia circumcincta</name>
    <name type="common">Brown stomach worm</name>
    <name type="synonym">Ostertagia circumcincta</name>
    <dbReference type="NCBI Taxonomy" id="45464"/>
    <lineage>
        <taxon>Eukaryota</taxon>
        <taxon>Metazoa</taxon>
        <taxon>Ecdysozoa</taxon>
        <taxon>Nematoda</taxon>
        <taxon>Chromadorea</taxon>
        <taxon>Rhabditida</taxon>
        <taxon>Rhabditina</taxon>
        <taxon>Rhabditomorpha</taxon>
        <taxon>Strongyloidea</taxon>
        <taxon>Trichostrongylidae</taxon>
        <taxon>Teladorsagia</taxon>
    </lineage>
</organism>
<evidence type="ECO:0000256" key="2">
    <source>
        <dbReference type="ARBA" id="ARBA00022737"/>
    </source>
</evidence>
<proteinExistence type="predicted"/>
<name>A0A2G9UB91_TELCI</name>
<protein>
    <submittedName>
        <fullName evidence="4">Leucine Rich repeat-containing domain protein</fullName>
    </submittedName>
</protein>
<dbReference type="Pfam" id="PF13855">
    <property type="entry name" value="LRR_8"/>
    <property type="match status" value="2"/>
</dbReference>
<reference evidence="4 5" key="1">
    <citation type="submission" date="2015-09" db="EMBL/GenBank/DDBJ databases">
        <title>Draft genome of the parasitic nematode Teladorsagia circumcincta isolate WARC Sus (inbred).</title>
        <authorList>
            <person name="Mitreva M."/>
        </authorList>
    </citation>
    <scope>NUCLEOTIDE SEQUENCE [LARGE SCALE GENOMIC DNA]</scope>
    <source>
        <strain evidence="4 5">S</strain>
    </source>
</reference>
<dbReference type="Gene3D" id="3.80.10.10">
    <property type="entry name" value="Ribonuclease Inhibitor"/>
    <property type="match status" value="3"/>
</dbReference>
<evidence type="ECO:0000313" key="4">
    <source>
        <dbReference type="EMBL" id="PIO67499.1"/>
    </source>
</evidence>
<dbReference type="SMART" id="SM00369">
    <property type="entry name" value="LRR_TYP"/>
    <property type="match status" value="6"/>
</dbReference>
<dbReference type="SUPFAM" id="SSF52058">
    <property type="entry name" value="L domain-like"/>
    <property type="match status" value="2"/>
</dbReference>
<evidence type="ECO:0000256" key="1">
    <source>
        <dbReference type="ARBA" id="ARBA00022614"/>
    </source>
</evidence>
<dbReference type="AlphaFoldDB" id="A0A2G9UB91"/>
<evidence type="ECO:0000313" key="5">
    <source>
        <dbReference type="Proteomes" id="UP000230423"/>
    </source>
</evidence>